<feature type="transmembrane region" description="Helical" evidence="2">
    <location>
        <begin position="25"/>
        <end position="46"/>
    </location>
</feature>
<dbReference type="KEGG" id="hbs:IPV69_25290"/>
<dbReference type="EMBL" id="CP063458">
    <property type="protein sequence ID" value="QOV89472.1"/>
    <property type="molecule type" value="Genomic_DNA"/>
</dbReference>
<keyword evidence="2" id="KW-0812">Transmembrane</keyword>
<sequence>MVEESDKSASTSPSARGSKWHHNPFITTIIGVILTAFVTIPVTCGLTQHSGRMRELTYSVASSPSLFRKPDLQGKSLHIAIDGKPVDNVSTVSVYLFNKSDLDYEDVAVEVAFTGKDGQRPKLLQDKATTPPSPTPILPITPQTQPATGPASSVRIEYNLKVVNRTNPVFLGEYIFEGAESPHAVVAVKKKGLDIVSAPLGDLLEKEKSVWTVILPPTLGLLVGAVVAILSFKAGYNVLPLFGFSGELVKEAIDIIAKTKAERERKFEPWYPPSANMSDEDLEIKIKSLGDELREAHRTAKDEKRLSST</sequence>
<protein>
    <submittedName>
        <fullName evidence="3">Uncharacterized protein</fullName>
    </submittedName>
</protein>
<dbReference type="AlphaFoldDB" id="A0A7M2WW81"/>
<dbReference type="RefSeq" id="WP_206292513.1">
    <property type="nucleotide sequence ID" value="NZ_CP063458.1"/>
</dbReference>
<evidence type="ECO:0000256" key="1">
    <source>
        <dbReference type="SAM" id="MobiDB-lite"/>
    </source>
</evidence>
<keyword evidence="2" id="KW-1133">Transmembrane helix</keyword>
<organism evidence="3 4">
    <name type="scientific">Humisphaera borealis</name>
    <dbReference type="NCBI Taxonomy" id="2807512"/>
    <lineage>
        <taxon>Bacteria</taxon>
        <taxon>Pseudomonadati</taxon>
        <taxon>Planctomycetota</taxon>
        <taxon>Phycisphaerae</taxon>
        <taxon>Tepidisphaerales</taxon>
        <taxon>Tepidisphaeraceae</taxon>
        <taxon>Humisphaera</taxon>
    </lineage>
</organism>
<accession>A0A7M2WW81</accession>
<evidence type="ECO:0000256" key="2">
    <source>
        <dbReference type="SAM" id="Phobius"/>
    </source>
</evidence>
<keyword evidence="4" id="KW-1185">Reference proteome</keyword>
<dbReference type="Proteomes" id="UP000593765">
    <property type="component" value="Chromosome"/>
</dbReference>
<keyword evidence="2" id="KW-0472">Membrane</keyword>
<feature type="region of interest" description="Disordered" evidence="1">
    <location>
        <begin position="120"/>
        <end position="150"/>
    </location>
</feature>
<evidence type="ECO:0000313" key="3">
    <source>
        <dbReference type="EMBL" id="QOV89472.1"/>
    </source>
</evidence>
<reference evidence="3 4" key="1">
    <citation type="submission" date="2020-10" db="EMBL/GenBank/DDBJ databases">
        <title>Wide distribution of Phycisphaera-like planctomycetes from WD2101 soil group in peatlands and genome analysis of the first cultivated representative.</title>
        <authorList>
            <person name="Dedysh S.N."/>
            <person name="Beletsky A.V."/>
            <person name="Ivanova A."/>
            <person name="Kulichevskaya I.S."/>
            <person name="Suzina N.E."/>
            <person name="Philippov D.A."/>
            <person name="Rakitin A.L."/>
            <person name="Mardanov A.V."/>
            <person name="Ravin N.V."/>
        </authorList>
    </citation>
    <scope>NUCLEOTIDE SEQUENCE [LARGE SCALE GENOMIC DNA]</scope>
    <source>
        <strain evidence="3 4">M1803</strain>
    </source>
</reference>
<evidence type="ECO:0000313" key="4">
    <source>
        <dbReference type="Proteomes" id="UP000593765"/>
    </source>
</evidence>
<gene>
    <name evidence="3" type="ORF">IPV69_25290</name>
</gene>
<proteinExistence type="predicted"/>
<feature type="transmembrane region" description="Helical" evidence="2">
    <location>
        <begin position="210"/>
        <end position="232"/>
    </location>
</feature>
<name>A0A7M2WW81_9BACT</name>